<reference evidence="9 11" key="1">
    <citation type="journal article" date="2012" name="Nature">
        <title>Algal genomes reveal evolutionary mosaicism and the fate of nucleomorphs.</title>
        <authorList>
            <consortium name="DOE Joint Genome Institute"/>
            <person name="Curtis B.A."/>
            <person name="Tanifuji G."/>
            <person name="Burki F."/>
            <person name="Gruber A."/>
            <person name="Irimia M."/>
            <person name="Maruyama S."/>
            <person name="Arias M.C."/>
            <person name="Ball S.G."/>
            <person name="Gile G.H."/>
            <person name="Hirakawa Y."/>
            <person name="Hopkins J.F."/>
            <person name="Kuo A."/>
            <person name="Rensing S.A."/>
            <person name="Schmutz J."/>
            <person name="Symeonidi A."/>
            <person name="Elias M."/>
            <person name="Eveleigh R.J."/>
            <person name="Herman E.K."/>
            <person name="Klute M.J."/>
            <person name="Nakayama T."/>
            <person name="Obornik M."/>
            <person name="Reyes-Prieto A."/>
            <person name="Armbrust E.V."/>
            <person name="Aves S.J."/>
            <person name="Beiko R.G."/>
            <person name="Coutinho P."/>
            <person name="Dacks J.B."/>
            <person name="Durnford D.G."/>
            <person name="Fast N.M."/>
            <person name="Green B.R."/>
            <person name="Grisdale C.J."/>
            <person name="Hempel F."/>
            <person name="Henrissat B."/>
            <person name="Hoppner M.P."/>
            <person name="Ishida K."/>
            <person name="Kim E."/>
            <person name="Koreny L."/>
            <person name="Kroth P.G."/>
            <person name="Liu Y."/>
            <person name="Malik S.B."/>
            <person name="Maier U.G."/>
            <person name="McRose D."/>
            <person name="Mock T."/>
            <person name="Neilson J.A."/>
            <person name="Onodera N.T."/>
            <person name="Poole A.M."/>
            <person name="Pritham E.J."/>
            <person name="Richards T.A."/>
            <person name="Rocap G."/>
            <person name="Roy S.W."/>
            <person name="Sarai C."/>
            <person name="Schaack S."/>
            <person name="Shirato S."/>
            <person name="Slamovits C.H."/>
            <person name="Spencer D.F."/>
            <person name="Suzuki S."/>
            <person name="Worden A.Z."/>
            <person name="Zauner S."/>
            <person name="Barry K."/>
            <person name="Bell C."/>
            <person name="Bharti A.K."/>
            <person name="Crow J.A."/>
            <person name="Grimwood J."/>
            <person name="Kramer R."/>
            <person name="Lindquist E."/>
            <person name="Lucas S."/>
            <person name="Salamov A."/>
            <person name="McFadden G.I."/>
            <person name="Lane C.E."/>
            <person name="Keeling P.J."/>
            <person name="Gray M.W."/>
            <person name="Grigoriev I.V."/>
            <person name="Archibald J.M."/>
        </authorList>
    </citation>
    <scope>NUCLEOTIDE SEQUENCE</scope>
    <source>
        <strain evidence="9 11">CCMP2712</strain>
    </source>
</reference>
<feature type="compositionally biased region" description="Low complexity" evidence="7">
    <location>
        <begin position="100"/>
        <end position="111"/>
    </location>
</feature>
<dbReference type="InterPro" id="IPR003035">
    <property type="entry name" value="RWP-RK_dom"/>
</dbReference>
<reference evidence="10" key="3">
    <citation type="submission" date="2016-03" db="UniProtKB">
        <authorList>
            <consortium name="EnsemblProtists"/>
        </authorList>
    </citation>
    <scope>IDENTIFICATION</scope>
</reference>
<dbReference type="HOGENOM" id="CLU_092984_0_1_1"/>
<dbReference type="AlphaFoldDB" id="L1JJP2"/>
<evidence type="ECO:0000256" key="6">
    <source>
        <dbReference type="ARBA" id="ARBA00023242"/>
    </source>
</evidence>
<evidence type="ECO:0000256" key="3">
    <source>
        <dbReference type="ARBA" id="ARBA00023054"/>
    </source>
</evidence>
<name>L1JJP2_GUITC</name>
<dbReference type="PANTHER" id="PTHR46373:SF2">
    <property type="entry name" value="RWP-RK DOMAIN-CONTAINING PROTEIN"/>
    <property type="match status" value="1"/>
</dbReference>
<evidence type="ECO:0000313" key="10">
    <source>
        <dbReference type="EnsemblProtists" id="EKX48542"/>
    </source>
</evidence>
<evidence type="ECO:0000256" key="4">
    <source>
        <dbReference type="ARBA" id="ARBA00023125"/>
    </source>
</evidence>
<feature type="region of interest" description="Disordered" evidence="7">
    <location>
        <begin position="1"/>
        <end position="20"/>
    </location>
</feature>
<evidence type="ECO:0000256" key="2">
    <source>
        <dbReference type="ARBA" id="ARBA00023015"/>
    </source>
</evidence>
<keyword evidence="3" id="KW-0175">Coiled coil</keyword>
<evidence type="ECO:0000313" key="9">
    <source>
        <dbReference type="EMBL" id="EKX48542.1"/>
    </source>
</evidence>
<dbReference type="Proteomes" id="UP000011087">
    <property type="component" value="Unassembled WGS sequence"/>
</dbReference>
<dbReference type="PaxDb" id="55529-EKX48542"/>
<keyword evidence="11" id="KW-1185">Reference proteome</keyword>
<reference evidence="11" key="2">
    <citation type="submission" date="2012-11" db="EMBL/GenBank/DDBJ databases">
        <authorList>
            <person name="Kuo A."/>
            <person name="Curtis B.A."/>
            <person name="Tanifuji G."/>
            <person name="Burki F."/>
            <person name="Gruber A."/>
            <person name="Irimia M."/>
            <person name="Maruyama S."/>
            <person name="Arias M.C."/>
            <person name="Ball S.G."/>
            <person name="Gile G.H."/>
            <person name="Hirakawa Y."/>
            <person name="Hopkins J.F."/>
            <person name="Rensing S.A."/>
            <person name="Schmutz J."/>
            <person name="Symeonidi A."/>
            <person name="Elias M."/>
            <person name="Eveleigh R.J."/>
            <person name="Herman E.K."/>
            <person name="Klute M.J."/>
            <person name="Nakayama T."/>
            <person name="Obornik M."/>
            <person name="Reyes-Prieto A."/>
            <person name="Armbrust E.V."/>
            <person name="Aves S.J."/>
            <person name="Beiko R.G."/>
            <person name="Coutinho P."/>
            <person name="Dacks J.B."/>
            <person name="Durnford D.G."/>
            <person name="Fast N.M."/>
            <person name="Green B.R."/>
            <person name="Grisdale C."/>
            <person name="Hempe F."/>
            <person name="Henrissat B."/>
            <person name="Hoppner M.P."/>
            <person name="Ishida K.-I."/>
            <person name="Kim E."/>
            <person name="Koreny L."/>
            <person name="Kroth P.G."/>
            <person name="Liu Y."/>
            <person name="Malik S.-B."/>
            <person name="Maier U.G."/>
            <person name="McRose D."/>
            <person name="Mock T."/>
            <person name="Neilson J.A."/>
            <person name="Onodera N.T."/>
            <person name="Poole A.M."/>
            <person name="Pritham E.J."/>
            <person name="Richards T.A."/>
            <person name="Rocap G."/>
            <person name="Roy S.W."/>
            <person name="Sarai C."/>
            <person name="Schaack S."/>
            <person name="Shirato S."/>
            <person name="Slamovits C.H."/>
            <person name="Spencer D.F."/>
            <person name="Suzuki S."/>
            <person name="Worden A.Z."/>
            <person name="Zauner S."/>
            <person name="Barry K."/>
            <person name="Bell C."/>
            <person name="Bharti A.K."/>
            <person name="Crow J.A."/>
            <person name="Grimwood J."/>
            <person name="Kramer R."/>
            <person name="Lindquist E."/>
            <person name="Lucas S."/>
            <person name="Salamov A."/>
            <person name="McFadden G.I."/>
            <person name="Lane C.E."/>
            <person name="Keeling P.J."/>
            <person name="Gray M.W."/>
            <person name="Grigoriev I.V."/>
            <person name="Archibald J.M."/>
        </authorList>
    </citation>
    <scope>NUCLEOTIDE SEQUENCE</scope>
    <source>
        <strain evidence="11">CCMP2712</strain>
    </source>
</reference>
<feature type="compositionally biased region" description="Acidic residues" evidence="7">
    <location>
        <begin position="115"/>
        <end position="124"/>
    </location>
</feature>
<organism evidence="9">
    <name type="scientific">Guillardia theta (strain CCMP2712)</name>
    <name type="common">Cryptophyte</name>
    <dbReference type="NCBI Taxonomy" id="905079"/>
    <lineage>
        <taxon>Eukaryota</taxon>
        <taxon>Cryptophyceae</taxon>
        <taxon>Pyrenomonadales</taxon>
        <taxon>Geminigeraceae</taxon>
        <taxon>Guillardia</taxon>
    </lineage>
</organism>
<dbReference type="EnsemblProtists" id="EKX48542">
    <property type="protein sequence ID" value="EKX48542"/>
    <property type="gene ID" value="GUITHDRAFT_105684"/>
</dbReference>
<evidence type="ECO:0000256" key="1">
    <source>
        <dbReference type="ARBA" id="ARBA00004049"/>
    </source>
</evidence>
<dbReference type="InterPro" id="IPR044607">
    <property type="entry name" value="RKD-like"/>
</dbReference>
<dbReference type="RefSeq" id="XP_005835522.1">
    <property type="nucleotide sequence ID" value="XM_005835465.1"/>
</dbReference>
<keyword evidence="5" id="KW-0804">Transcription</keyword>
<feature type="domain" description="RWP-RK" evidence="8">
    <location>
        <begin position="4"/>
        <end position="97"/>
    </location>
</feature>
<evidence type="ECO:0000313" key="11">
    <source>
        <dbReference type="Proteomes" id="UP000011087"/>
    </source>
</evidence>
<dbReference type="GeneID" id="17305272"/>
<evidence type="ECO:0000256" key="7">
    <source>
        <dbReference type="SAM" id="MobiDB-lite"/>
    </source>
</evidence>
<keyword evidence="4" id="KW-0238">DNA-binding</keyword>
<accession>L1JJP2</accession>
<proteinExistence type="predicted"/>
<evidence type="ECO:0000259" key="8">
    <source>
        <dbReference type="PROSITE" id="PS51519"/>
    </source>
</evidence>
<dbReference type="GO" id="GO:0003677">
    <property type="term" value="F:DNA binding"/>
    <property type="evidence" value="ECO:0007669"/>
    <property type="project" value="UniProtKB-KW"/>
</dbReference>
<evidence type="ECO:0000256" key="5">
    <source>
        <dbReference type="ARBA" id="ARBA00023163"/>
    </source>
</evidence>
<dbReference type="KEGG" id="gtt:GUITHDRAFT_105684"/>
<sequence>MQAAAVKVNARTRVQDGSGRKTRKVELTVNALEQFYHMRQEDAAAILGVSLSSLKSSCRRLGISRWPYSRKRNEEHDTFVSVLLNNGDESFSLSNEQDFQHSQTSSDSSSQEMKDQEDDHEDNIEGLSESGSEHTESAEGAEVVDSKWIRWFIEVGDSDIIDNETPLFP</sequence>
<dbReference type="PROSITE" id="PS51519">
    <property type="entry name" value="RWP_RK"/>
    <property type="match status" value="1"/>
</dbReference>
<feature type="region of interest" description="Disordered" evidence="7">
    <location>
        <begin position="91"/>
        <end position="141"/>
    </location>
</feature>
<comment type="function">
    <text evidence="1">Putative transcription factor.</text>
</comment>
<gene>
    <name evidence="9" type="ORF">GUITHDRAFT_105684</name>
</gene>
<keyword evidence="6" id="KW-0539">Nucleus</keyword>
<dbReference type="PANTHER" id="PTHR46373">
    <property type="entry name" value="PROTEIN RKD4"/>
    <property type="match status" value="1"/>
</dbReference>
<keyword evidence="2" id="KW-0805">Transcription regulation</keyword>
<protein>
    <recommendedName>
        <fullName evidence="8">RWP-RK domain-containing protein</fullName>
    </recommendedName>
</protein>
<dbReference type="GO" id="GO:0003700">
    <property type="term" value="F:DNA-binding transcription factor activity"/>
    <property type="evidence" value="ECO:0007669"/>
    <property type="project" value="InterPro"/>
</dbReference>
<dbReference type="EMBL" id="JH992985">
    <property type="protein sequence ID" value="EKX48542.1"/>
    <property type="molecule type" value="Genomic_DNA"/>
</dbReference>
<dbReference type="Pfam" id="PF02042">
    <property type="entry name" value="RWP-RK"/>
    <property type="match status" value="1"/>
</dbReference>